<keyword evidence="1" id="KW-0808">Transferase</keyword>
<comment type="caution">
    <text evidence="4">The sequence shown here is derived from an EMBL/GenBank/DDBJ whole genome shotgun (WGS) entry which is preliminary data.</text>
</comment>
<proteinExistence type="predicted"/>
<dbReference type="EMBL" id="WIWS01000177">
    <property type="protein sequence ID" value="KAF3200023.1"/>
    <property type="molecule type" value="Genomic_DNA"/>
</dbReference>
<dbReference type="GO" id="GO:0046872">
    <property type="term" value="F:metal ion binding"/>
    <property type="evidence" value="ECO:0007669"/>
    <property type="project" value="UniProtKB-KW"/>
</dbReference>
<dbReference type="PANTHER" id="PTHR12001:SF72">
    <property type="entry name" value="THIJ_PFPI FAMILY PROTEIN (AFU_ORTHOLOGUE AFUA_3G01210)-RELATED"/>
    <property type="match status" value="1"/>
</dbReference>
<organism evidence="4 5">
    <name type="scientific">Orbilia oligospora</name>
    <name type="common">Nematode-trapping fungus</name>
    <name type="synonym">Arthrobotrys oligospora</name>
    <dbReference type="NCBI Taxonomy" id="2813651"/>
    <lineage>
        <taxon>Eukaryota</taxon>
        <taxon>Fungi</taxon>
        <taxon>Dikarya</taxon>
        <taxon>Ascomycota</taxon>
        <taxon>Pezizomycotina</taxon>
        <taxon>Orbiliomycetes</taxon>
        <taxon>Orbiliales</taxon>
        <taxon>Orbiliaceae</taxon>
        <taxon>Orbilia</taxon>
    </lineage>
</organism>
<dbReference type="Proteomes" id="UP000472727">
    <property type="component" value="Unassembled WGS sequence"/>
</dbReference>
<dbReference type="PANTHER" id="PTHR12001">
    <property type="entry name" value="GERANYLGERANYL PYROPHOSPHATE SYNTHASE"/>
    <property type="match status" value="1"/>
</dbReference>
<dbReference type="InterPro" id="IPR000092">
    <property type="entry name" value="Polyprenyl_synt"/>
</dbReference>
<evidence type="ECO:0000256" key="1">
    <source>
        <dbReference type="ARBA" id="ARBA00022679"/>
    </source>
</evidence>
<sequence length="742" mass="85609">MSLIPALMPPRHSQPIPEEFLDGYWSNLDVRVHSCAYEELRVVGKMNQDWLDRGGCGRPSYVIDRLGGFLSLVMPEADPKRLIEMSPLCSFSFLEDDFLDGDMFVDEQAPNPDPKIRDTAVLMRKYRNILNQVKSKLFVELLDTNDAQNIYVQAYEEWAKASTETENLIVEFESLEAYLNQRLDNFAASCGWNVMPLMHDFKLTEKNISDLNSIDQLSYRMMILINDFYSVENDWISHAALGKVGLPFSAVYVIMRIKNVSITQAKSIIQEEFLEMEKSWVELRDMLMERCDSASAQEFAKYMTCLQYFIGGILVFSMHSPRYHISPTGSSFYPRPEDTIKTLPRRKHQQYTNHLKRRRLDGDEENLTSKCHPKDYMRPVATVGNSYPSTNSTNDQYHHTPDGNYLSRCVNPVKSFRDDRIPWLSNYQQASDEAILEPYEYIQSLPSKKIRHAAIDALDIWYNAPPTSIAIIKDIIDMLHSSSLIIDDIEDSSDLRRGQPSTHMVFGTPQSINAANYLFVKCVDEVQKLSFSAMNIFVDELRNLHIGQGSDLRWTFHGECPSELEYIQMIDGKTGGLFRMASRLMRDQATSNKELQVEDLLTLMGRFFQIRDDYQNVRSVDYAKAKGSLSDLDEGKYSFMIIHALNCNTRNKQLKSLLAMRSQKPLSMEQKELIIKIMEQSKSMEYTFSVLEDLQAEIQKNLEDLESRVPQCRNSDNRNWMIRAIMARLRLADVELGSLKRQ</sequence>
<dbReference type="Gene3D" id="1.10.600.10">
    <property type="entry name" value="Farnesyl Diphosphate Synthase"/>
    <property type="match status" value="2"/>
</dbReference>
<dbReference type="InterPro" id="IPR008949">
    <property type="entry name" value="Isoprenoid_synthase_dom_sf"/>
</dbReference>
<accession>A0A7C8Q6W3</accession>
<evidence type="ECO:0000313" key="5">
    <source>
        <dbReference type="Proteomes" id="UP000472727"/>
    </source>
</evidence>
<name>A0A7C8Q6W3_ORBOL</name>
<dbReference type="Pfam" id="PF00348">
    <property type="entry name" value="polyprenyl_synt"/>
    <property type="match status" value="1"/>
</dbReference>
<dbReference type="PROSITE" id="PS00723">
    <property type="entry name" value="POLYPRENYL_SYNTHASE_1"/>
    <property type="match status" value="1"/>
</dbReference>
<keyword evidence="3" id="KW-0460">Magnesium</keyword>
<gene>
    <name evidence="4" type="ORF">TWF106_003513</name>
</gene>
<dbReference type="GO" id="GO:0004659">
    <property type="term" value="F:prenyltransferase activity"/>
    <property type="evidence" value="ECO:0007669"/>
    <property type="project" value="InterPro"/>
</dbReference>
<reference evidence="4 5" key="1">
    <citation type="submission" date="2019-06" db="EMBL/GenBank/DDBJ databases">
        <authorList>
            <person name="Palmer J.M."/>
        </authorList>
    </citation>
    <scope>NUCLEOTIDE SEQUENCE [LARGE SCALE GENOMIC DNA]</scope>
    <source>
        <strain evidence="4 5">TWF106</strain>
    </source>
</reference>
<dbReference type="GO" id="GO:0008299">
    <property type="term" value="P:isoprenoid biosynthetic process"/>
    <property type="evidence" value="ECO:0007669"/>
    <property type="project" value="InterPro"/>
</dbReference>
<dbReference type="GO" id="GO:0046165">
    <property type="term" value="P:alcohol biosynthetic process"/>
    <property type="evidence" value="ECO:0007669"/>
    <property type="project" value="UniProtKB-ARBA"/>
</dbReference>
<evidence type="ECO:0000313" key="4">
    <source>
        <dbReference type="EMBL" id="KAF3200023.1"/>
    </source>
</evidence>
<dbReference type="SUPFAM" id="SSF48576">
    <property type="entry name" value="Terpenoid synthases"/>
    <property type="match status" value="2"/>
</dbReference>
<dbReference type="SFLD" id="SFLDS00005">
    <property type="entry name" value="Isoprenoid_Synthase_Type_I"/>
    <property type="match status" value="1"/>
</dbReference>
<dbReference type="InterPro" id="IPR033749">
    <property type="entry name" value="Polyprenyl_synt_CS"/>
</dbReference>
<dbReference type="AlphaFoldDB" id="A0A7C8Q6W3"/>
<protein>
    <submittedName>
        <fullName evidence="4">Uncharacterized protein</fullName>
    </submittedName>
</protein>
<evidence type="ECO:0000256" key="3">
    <source>
        <dbReference type="ARBA" id="ARBA00022842"/>
    </source>
</evidence>
<dbReference type="PROSITE" id="PS00444">
    <property type="entry name" value="POLYPRENYL_SYNTHASE_2"/>
    <property type="match status" value="1"/>
</dbReference>
<dbReference type="CDD" id="cd00685">
    <property type="entry name" value="Trans_IPPS_HT"/>
    <property type="match status" value="1"/>
</dbReference>
<dbReference type="Pfam" id="PF19086">
    <property type="entry name" value="Terpene_syn_C_2"/>
    <property type="match status" value="1"/>
</dbReference>
<evidence type="ECO:0000256" key="2">
    <source>
        <dbReference type="ARBA" id="ARBA00022723"/>
    </source>
</evidence>
<keyword evidence="2" id="KW-0479">Metal-binding</keyword>
<dbReference type="GO" id="GO:0043386">
    <property type="term" value="P:mycotoxin biosynthetic process"/>
    <property type="evidence" value="ECO:0007669"/>
    <property type="project" value="UniProtKB-ARBA"/>
</dbReference>